<dbReference type="InterPro" id="IPR000086">
    <property type="entry name" value="NUDIX_hydrolase_dom"/>
</dbReference>
<comment type="caution">
    <text evidence="2">The sequence shown here is derived from an EMBL/GenBank/DDBJ whole genome shotgun (WGS) entry which is preliminary data.</text>
</comment>
<dbReference type="CDD" id="cd18873">
    <property type="entry name" value="NUDIX_NadM_like"/>
    <property type="match status" value="1"/>
</dbReference>
<dbReference type="STRING" id="1798325.A2834_00755"/>
<dbReference type="EMBL" id="MFHD01000026">
    <property type="protein sequence ID" value="OGF61718.1"/>
    <property type="molecule type" value="Genomic_DNA"/>
</dbReference>
<proteinExistence type="predicted"/>
<organism evidence="2 3">
    <name type="scientific">Candidatus Giovannonibacteria bacterium RIFCSPHIGHO2_01_FULL_45_23</name>
    <dbReference type="NCBI Taxonomy" id="1798325"/>
    <lineage>
        <taxon>Bacteria</taxon>
        <taxon>Candidatus Giovannoniibacteriota</taxon>
    </lineage>
</organism>
<dbReference type="PANTHER" id="PTHR43736">
    <property type="entry name" value="ADP-RIBOSE PYROPHOSPHATASE"/>
    <property type="match status" value="1"/>
</dbReference>
<dbReference type="SUPFAM" id="SSF46785">
    <property type="entry name" value="Winged helix' DNA-binding domain"/>
    <property type="match status" value="1"/>
</dbReference>
<dbReference type="Pfam" id="PF00293">
    <property type="entry name" value="NUDIX"/>
    <property type="match status" value="1"/>
</dbReference>
<evidence type="ECO:0000259" key="1">
    <source>
        <dbReference type="PROSITE" id="PS51462"/>
    </source>
</evidence>
<dbReference type="InterPro" id="IPR015797">
    <property type="entry name" value="NUDIX_hydrolase-like_dom_sf"/>
</dbReference>
<dbReference type="Proteomes" id="UP000179251">
    <property type="component" value="Unassembled WGS sequence"/>
</dbReference>
<dbReference type="SUPFAM" id="SSF55811">
    <property type="entry name" value="Nudix"/>
    <property type="match status" value="1"/>
</dbReference>
<sequence length="257" mass="29724">MSNAKQPIYESPYVTADTVIFTIHDDALKVLLIKRKNLPFAGSLALPGVFLQKDEGTREAALRALKAKAGVKVGYLEQLYTFDSKHRDPRGHTVSITYFALVPENALKIKQGKDLQSPELYPLNKLPRLAFDHKEIIGLAFMRLRAKLEYTNVVYSLLPKYFTLSDLQEAYEVIFGRKFDKRNFRKKYLSLGLIRPTGKILKGARSRPARLFEFKSRRPAGLKKFFLNTYESKSRTSAYQTWRYRLYNEMGQRSGRR</sequence>
<name>A0A1F5VEP2_9BACT</name>
<evidence type="ECO:0000313" key="2">
    <source>
        <dbReference type="EMBL" id="OGF61718.1"/>
    </source>
</evidence>
<dbReference type="PROSITE" id="PS51462">
    <property type="entry name" value="NUDIX"/>
    <property type="match status" value="1"/>
</dbReference>
<dbReference type="Gene3D" id="1.10.10.10">
    <property type="entry name" value="Winged helix-like DNA-binding domain superfamily/Winged helix DNA-binding domain"/>
    <property type="match status" value="1"/>
</dbReference>
<dbReference type="InterPro" id="IPR036390">
    <property type="entry name" value="WH_DNA-bd_sf"/>
</dbReference>
<dbReference type="InterPro" id="IPR036388">
    <property type="entry name" value="WH-like_DNA-bd_sf"/>
</dbReference>
<evidence type="ECO:0000313" key="3">
    <source>
        <dbReference type="Proteomes" id="UP000179251"/>
    </source>
</evidence>
<dbReference type="InterPro" id="IPR054105">
    <property type="entry name" value="WHD_NrtR"/>
</dbReference>
<gene>
    <name evidence="2" type="ORF">A2834_00755</name>
</gene>
<feature type="domain" description="Nudix hydrolase" evidence="1">
    <location>
        <begin position="13"/>
        <end position="143"/>
    </location>
</feature>
<dbReference type="Gene3D" id="3.90.79.10">
    <property type="entry name" value="Nucleoside Triphosphate Pyrophosphohydrolase"/>
    <property type="match status" value="1"/>
</dbReference>
<dbReference type="PANTHER" id="PTHR43736:SF4">
    <property type="entry name" value="SLR1690 PROTEIN"/>
    <property type="match status" value="1"/>
</dbReference>
<reference evidence="2 3" key="1">
    <citation type="journal article" date="2016" name="Nat. Commun.">
        <title>Thousands of microbial genomes shed light on interconnected biogeochemical processes in an aquifer system.</title>
        <authorList>
            <person name="Anantharaman K."/>
            <person name="Brown C.T."/>
            <person name="Hug L.A."/>
            <person name="Sharon I."/>
            <person name="Castelle C.J."/>
            <person name="Probst A.J."/>
            <person name="Thomas B.C."/>
            <person name="Singh A."/>
            <person name="Wilkins M.J."/>
            <person name="Karaoz U."/>
            <person name="Brodie E.L."/>
            <person name="Williams K.H."/>
            <person name="Hubbard S.S."/>
            <person name="Banfield J.F."/>
        </authorList>
    </citation>
    <scope>NUCLEOTIDE SEQUENCE [LARGE SCALE GENOMIC DNA]</scope>
</reference>
<dbReference type="AlphaFoldDB" id="A0A1F5VEP2"/>
<accession>A0A1F5VEP2</accession>
<dbReference type="Pfam" id="PF21906">
    <property type="entry name" value="WHD_NrtR"/>
    <property type="match status" value="1"/>
</dbReference>
<protein>
    <recommendedName>
        <fullName evidence="1">Nudix hydrolase domain-containing protein</fullName>
    </recommendedName>
</protein>